<organism evidence="10 11">
    <name type="scientific">Crateriforma conspicua</name>
    <dbReference type="NCBI Taxonomy" id="2527996"/>
    <lineage>
        <taxon>Bacteria</taxon>
        <taxon>Pseudomonadati</taxon>
        <taxon>Planctomycetota</taxon>
        <taxon>Planctomycetia</taxon>
        <taxon>Planctomycetales</taxon>
        <taxon>Planctomycetaceae</taxon>
        <taxon>Crateriforma</taxon>
    </lineage>
</organism>
<evidence type="ECO:0000259" key="6">
    <source>
        <dbReference type="Pfam" id="PF20465"/>
    </source>
</evidence>
<accession>A0A5C5Y3K0</accession>
<dbReference type="Pfam" id="PF20467">
    <property type="entry name" value="MmeI_C"/>
    <property type="match status" value="1"/>
</dbReference>
<evidence type="ECO:0000259" key="7">
    <source>
        <dbReference type="Pfam" id="PF20466"/>
    </source>
</evidence>
<feature type="domain" description="MmeI-like target recognition" evidence="7">
    <location>
        <begin position="619"/>
        <end position="822"/>
    </location>
</feature>
<evidence type="ECO:0000256" key="4">
    <source>
        <dbReference type="ARBA" id="ARBA00047942"/>
    </source>
</evidence>
<evidence type="ECO:0000259" key="5">
    <source>
        <dbReference type="Pfam" id="PF20464"/>
    </source>
</evidence>
<dbReference type="InterPro" id="IPR046818">
    <property type="entry name" value="MmeI_C"/>
</dbReference>
<keyword evidence="2" id="KW-0489">Methyltransferase</keyword>
<dbReference type="GO" id="GO:0009007">
    <property type="term" value="F:site-specific DNA-methyltransferase (adenine-specific) activity"/>
    <property type="evidence" value="ECO:0007669"/>
    <property type="project" value="UniProtKB-EC"/>
</dbReference>
<dbReference type="Pfam" id="PF20473">
    <property type="entry name" value="MmeI_Mtase"/>
    <property type="match status" value="1"/>
</dbReference>
<dbReference type="OrthoDB" id="249114at2"/>
<dbReference type="InterPro" id="IPR046819">
    <property type="entry name" value="MmeI_hel"/>
</dbReference>
<evidence type="ECO:0000313" key="10">
    <source>
        <dbReference type="EMBL" id="TWT69724.1"/>
    </source>
</evidence>
<evidence type="ECO:0000259" key="9">
    <source>
        <dbReference type="Pfam" id="PF20473"/>
    </source>
</evidence>
<comment type="catalytic activity">
    <reaction evidence="4">
        <text>a 2'-deoxyadenosine in DNA + S-adenosyl-L-methionine = an N(6)-methyl-2'-deoxyadenosine in DNA + S-adenosyl-L-homocysteine + H(+)</text>
        <dbReference type="Rhea" id="RHEA:15197"/>
        <dbReference type="Rhea" id="RHEA-COMP:12418"/>
        <dbReference type="Rhea" id="RHEA-COMP:12419"/>
        <dbReference type="ChEBI" id="CHEBI:15378"/>
        <dbReference type="ChEBI" id="CHEBI:57856"/>
        <dbReference type="ChEBI" id="CHEBI:59789"/>
        <dbReference type="ChEBI" id="CHEBI:90615"/>
        <dbReference type="ChEBI" id="CHEBI:90616"/>
        <dbReference type="EC" id="2.1.1.72"/>
    </reaction>
</comment>
<dbReference type="Pfam" id="PF20465">
    <property type="entry name" value="MmeI_hel"/>
    <property type="match status" value="1"/>
</dbReference>
<protein>
    <recommendedName>
        <fullName evidence="1">site-specific DNA-methyltransferase (adenine-specific)</fullName>
        <ecNumber evidence="1">2.1.1.72</ecNumber>
    </recommendedName>
</protein>
<dbReference type="InterPro" id="IPR029063">
    <property type="entry name" value="SAM-dependent_MTases_sf"/>
</dbReference>
<evidence type="ECO:0000259" key="8">
    <source>
        <dbReference type="Pfam" id="PF20467"/>
    </source>
</evidence>
<dbReference type="SUPFAM" id="SSF53335">
    <property type="entry name" value="S-adenosyl-L-methionine-dependent methyltransferases"/>
    <property type="match status" value="1"/>
</dbReference>
<dbReference type="InterPro" id="IPR046816">
    <property type="entry name" value="MmeI_Mtase"/>
</dbReference>
<gene>
    <name evidence="10" type="ORF">Pan14r_20160</name>
</gene>
<dbReference type="RefSeq" id="WP_146439004.1">
    <property type="nucleotide sequence ID" value="NZ_SJPL01000001.1"/>
</dbReference>
<reference evidence="10 11" key="1">
    <citation type="submission" date="2019-02" db="EMBL/GenBank/DDBJ databases">
        <title>Deep-cultivation of Planctomycetes and their phenomic and genomic characterization uncovers novel biology.</title>
        <authorList>
            <person name="Wiegand S."/>
            <person name="Jogler M."/>
            <person name="Boedeker C."/>
            <person name="Pinto D."/>
            <person name="Vollmers J."/>
            <person name="Rivas-Marin E."/>
            <person name="Kohn T."/>
            <person name="Peeters S.H."/>
            <person name="Heuer A."/>
            <person name="Rast P."/>
            <person name="Oberbeckmann S."/>
            <person name="Bunk B."/>
            <person name="Jeske O."/>
            <person name="Meyerdierks A."/>
            <person name="Storesund J.E."/>
            <person name="Kallscheuer N."/>
            <person name="Luecker S."/>
            <person name="Lage O.M."/>
            <person name="Pohl T."/>
            <person name="Merkel B.J."/>
            <person name="Hornburger P."/>
            <person name="Mueller R.-W."/>
            <person name="Bruemmer F."/>
            <person name="Labrenz M."/>
            <person name="Spormann A.M."/>
            <person name="Op Den Camp H."/>
            <person name="Overmann J."/>
            <person name="Amann R."/>
            <person name="Jetten M.S.M."/>
            <person name="Mascher T."/>
            <person name="Medema M.H."/>
            <person name="Devos D.P."/>
            <person name="Kaster A.-K."/>
            <person name="Ovreas L."/>
            <person name="Rohde M."/>
            <person name="Galperin M.Y."/>
            <person name="Jogler C."/>
        </authorList>
    </citation>
    <scope>NUCLEOTIDE SEQUENCE [LARGE SCALE GENOMIC DNA]</scope>
    <source>
        <strain evidence="10 11">Pan14r</strain>
    </source>
</reference>
<feature type="domain" description="MmeI-like helicase spacer" evidence="6">
    <location>
        <begin position="183"/>
        <end position="261"/>
    </location>
</feature>
<evidence type="ECO:0000256" key="1">
    <source>
        <dbReference type="ARBA" id="ARBA00011900"/>
    </source>
</evidence>
<evidence type="ECO:0000256" key="2">
    <source>
        <dbReference type="ARBA" id="ARBA00022603"/>
    </source>
</evidence>
<dbReference type="Pfam" id="PF20466">
    <property type="entry name" value="MmeI_TRD"/>
    <property type="match status" value="1"/>
</dbReference>
<feature type="domain" description="MmeI-like DNA-methyltransferase" evidence="9">
    <location>
        <begin position="337"/>
        <end position="596"/>
    </location>
</feature>
<comment type="caution">
    <text evidence="10">The sequence shown here is derived from an EMBL/GenBank/DDBJ whole genome shotgun (WGS) entry which is preliminary data.</text>
</comment>
<name>A0A5C5Y3K0_9PLAN</name>
<evidence type="ECO:0000256" key="3">
    <source>
        <dbReference type="ARBA" id="ARBA00022679"/>
    </source>
</evidence>
<proteinExistence type="predicted"/>
<dbReference type="Proteomes" id="UP000317238">
    <property type="component" value="Unassembled WGS sequence"/>
</dbReference>
<dbReference type="InterPro" id="IPR046820">
    <property type="entry name" value="MmeI_TRD"/>
</dbReference>
<dbReference type="PANTHER" id="PTHR33841:SF1">
    <property type="entry name" value="DNA METHYLTRANSFERASE A"/>
    <property type="match status" value="1"/>
</dbReference>
<dbReference type="InterPro" id="IPR050953">
    <property type="entry name" value="N4_N6_ade-DNA_methylase"/>
</dbReference>
<keyword evidence="3" id="KW-0808">Transferase</keyword>
<feature type="domain" description="MmeI-like N-terminal" evidence="5">
    <location>
        <begin position="11"/>
        <end position="177"/>
    </location>
</feature>
<sequence>MPLSWNEIRSNSIEFAKEWATESRENAEAKTFWDQFFRIFGLNRRLIASFEEPVKNIKGQYGFIDVFWKAVLLAEHKSAGKDLDKAASQAFEYIQSLARENRHDEIPRYVILSDFRRFVLFDLETDAKHEFLLGELYKNVDKLAFIPGYKQHDFAQEDPINIKAVQIMGDLHDTLEAGGYTGHDLERLLVRILFCLFAEDTGIFERNAFQLYIENHTLADGSNVGAAISEFFAVLNKPVENRQSGLREELADLPYVNGELFAEMLGFPAFDRAMRNSLIAATRFDWSQISPAVFGALFQAVMEPSERRKIGAHYTSERDILKLIGPLFLDELKSSLDKSGRDRNKLKKLHERMGQLKFLDPACGCGNFLVIAYRELRIIELEILKRLVGDQKALDVSVLAKVDVDQMYGIEIEEWPARIAEVAMWLMDHQMNLQLSEQFGEYFVRLPLKKSPHIVHGNALTIDWTDVLPIADCSFILGNPPFIGSKYQSKEQRAEVKGIVGETVRGVGLLDYVTAWYFKAARYIQDTDIRVAFVSTNSISQGEQVGVLWGELLKLGIHINFAHRTFAWQSEARGAAHVHVVIIGFSDKPLSSRRIFDYEHIKGDPQESEASRISPYLVDAPNLVVTNRSSPLCDIPAMTSGNKPIDDGNYLFEPEERAEFLRHEPNAERLFLRWLGGREFIQGIERYCLYLGDVTPAEVRGMPLVMERVKNVREFRSKSKSTPTQKLAAFPMEFHTKFRSTNKYLAMPQVSSERRDFIPIAFLGDDVLCGDKLRLVPDATLFHFGVMCSTQHMSWVRQVSGRLKSDYQYSAKLVYNNFPWPQDVTVKQRDAVETSAAAVLAAREQFPDASLADLYDPLSMPSVLTKAHAKLDRAVDRCYRSQPFPHERNRVEFLFELYERLSAPLVAKKKTRRKKAGTA</sequence>
<dbReference type="Pfam" id="PF20464">
    <property type="entry name" value="MmeI_N"/>
    <property type="match status" value="1"/>
</dbReference>
<dbReference type="EC" id="2.1.1.72" evidence="1"/>
<evidence type="ECO:0000313" key="11">
    <source>
        <dbReference type="Proteomes" id="UP000317238"/>
    </source>
</evidence>
<dbReference type="GO" id="GO:0032259">
    <property type="term" value="P:methylation"/>
    <property type="evidence" value="ECO:0007669"/>
    <property type="project" value="UniProtKB-KW"/>
</dbReference>
<dbReference type="InterPro" id="IPR046817">
    <property type="entry name" value="MmeI_N"/>
</dbReference>
<feature type="domain" description="MmeI-like C-terminal" evidence="8">
    <location>
        <begin position="827"/>
        <end position="905"/>
    </location>
</feature>
<keyword evidence="11" id="KW-1185">Reference proteome</keyword>
<dbReference type="PANTHER" id="PTHR33841">
    <property type="entry name" value="DNA METHYLTRANSFERASE YEEA-RELATED"/>
    <property type="match status" value="1"/>
</dbReference>
<dbReference type="Gene3D" id="3.40.50.150">
    <property type="entry name" value="Vaccinia Virus protein VP39"/>
    <property type="match status" value="1"/>
</dbReference>
<dbReference type="AlphaFoldDB" id="A0A5C5Y3K0"/>
<dbReference type="EMBL" id="SJPL01000001">
    <property type="protein sequence ID" value="TWT69724.1"/>
    <property type="molecule type" value="Genomic_DNA"/>
</dbReference>